<reference evidence="2 3" key="1">
    <citation type="submission" date="2017-12" db="EMBL/GenBank/DDBJ databases">
        <title>Phylogenetic diversity of female urinary microbiome.</title>
        <authorList>
            <person name="Thomas-White K."/>
            <person name="Wolfe A.J."/>
        </authorList>
    </citation>
    <scope>NUCLEOTIDE SEQUENCE [LARGE SCALE GENOMIC DNA]</scope>
    <source>
        <strain evidence="2 3">UMB0402</strain>
    </source>
</reference>
<dbReference type="Pfam" id="PF09754">
    <property type="entry name" value="PAC2"/>
    <property type="match status" value="1"/>
</dbReference>
<dbReference type="EMBL" id="PKKO01000006">
    <property type="protein sequence ID" value="PKY71601.1"/>
    <property type="molecule type" value="Genomic_DNA"/>
</dbReference>
<evidence type="ECO:0000313" key="3">
    <source>
        <dbReference type="Proteomes" id="UP000235122"/>
    </source>
</evidence>
<comment type="caution">
    <text evidence="2">The sequence shown here is derived from an EMBL/GenBank/DDBJ whole genome shotgun (WGS) entry which is preliminary data.</text>
</comment>
<dbReference type="Gene3D" id="3.40.50.10900">
    <property type="entry name" value="PAC-like subunit"/>
    <property type="match status" value="1"/>
</dbReference>
<feature type="compositionally biased region" description="Basic and acidic residues" evidence="1">
    <location>
        <begin position="308"/>
        <end position="320"/>
    </location>
</feature>
<gene>
    <name evidence="2" type="ORF">CYJ19_10305</name>
</gene>
<name>A0A2I1IKF1_9ACTO</name>
<dbReference type="Proteomes" id="UP000235122">
    <property type="component" value="Unassembled WGS sequence"/>
</dbReference>
<dbReference type="AlphaFoldDB" id="A0A2I1IKF1"/>
<dbReference type="InterPro" id="IPR019151">
    <property type="entry name" value="Proteasome_assmbl_chaperone_2"/>
</dbReference>
<organism evidence="2 3">
    <name type="scientific">Winkia neuii</name>
    <dbReference type="NCBI Taxonomy" id="33007"/>
    <lineage>
        <taxon>Bacteria</taxon>
        <taxon>Bacillati</taxon>
        <taxon>Actinomycetota</taxon>
        <taxon>Actinomycetes</taxon>
        <taxon>Actinomycetales</taxon>
        <taxon>Actinomycetaceae</taxon>
        <taxon>Winkia</taxon>
    </lineage>
</organism>
<evidence type="ECO:0000256" key="1">
    <source>
        <dbReference type="SAM" id="MobiDB-lite"/>
    </source>
</evidence>
<feature type="region of interest" description="Disordered" evidence="1">
    <location>
        <begin position="294"/>
        <end position="329"/>
    </location>
</feature>
<sequence>MEVKMTNIISQIADVPVRSRILLHHMYGAIDAGHAGRLTLEQLLPSLPTERVVTFDADKLVDFRARRPVATLSQWTLTDMEPPEIAIDKVTDYTGQEILVLHGPEPDLRWNEFAQVVSEYAKEAGIETAINVLGLPAATPHTRPPLVNQTGTRLDLLPPQDEQAGIMQFSASMGMYLQYRLGQVGIDSIGLTVGVPYYVMDADYPAGAAALISRISDLTGLELPIGDLEAASDLISKRLDQEASESSEIGGVIAQLEQRIDSLDISKLQVGANKEKMPSGEDLAERLEDFLAVVERQRSDSSEPEDVKEERPRGRHRADGPVDGPSKSS</sequence>
<keyword evidence="3" id="KW-1185">Reference proteome</keyword>
<dbReference type="InterPro" id="IPR038389">
    <property type="entry name" value="PSMG2_sf"/>
</dbReference>
<dbReference type="STRING" id="33007.HMPREF3198_01889"/>
<evidence type="ECO:0000313" key="2">
    <source>
        <dbReference type="EMBL" id="PKY71601.1"/>
    </source>
</evidence>
<dbReference type="PIRSF" id="PIRSF028754">
    <property type="entry name" value="UCP028754"/>
    <property type="match status" value="1"/>
</dbReference>
<accession>A0A2I1IKF1</accession>
<dbReference type="SUPFAM" id="SSF159659">
    <property type="entry name" value="Cgl1923-like"/>
    <property type="match status" value="1"/>
</dbReference>
<proteinExistence type="predicted"/>
<protein>
    <submittedName>
        <fullName evidence="2">PAC2 family protein</fullName>
    </submittedName>
</protein>
<dbReference type="InterPro" id="IPR008492">
    <property type="entry name" value="Rv2714-like"/>
</dbReference>